<dbReference type="InterPro" id="IPR027417">
    <property type="entry name" value="P-loop_NTPase"/>
</dbReference>
<dbReference type="Pfam" id="PF00437">
    <property type="entry name" value="T2SSE"/>
    <property type="match status" value="1"/>
</dbReference>
<comment type="cofactor">
    <cofactor evidence="1">
        <name>Zn(2+)</name>
        <dbReference type="ChEBI" id="CHEBI:29105"/>
    </cofactor>
</comment>
<evidence type="ECO:0000256" key="6">
    <source>
        <dbReference type="ARBA" id="ARBA00022723"/>
    </source>
</evidence>
<dbReference type="SUPFAM" id="SSF52540">
    <property type="entry name" value="P-loop containing nucleoside triphosphate hydrolases"/>
    <property type="match status" value="1"/>
</dbReference>
<protein>
    <recommendedName>
        <fullName evidence="11">protein-secreting ATPase</fullName>
        <ecNumber evidence="11">7.4.2.8</ecNumber>
    </recommendedName>
    <alternativeName>
        <fullName evidence="13">General secretion pathway protein E</fullName>
    </alternativeName>
    <alternativeName>
        <fullName evidence="12">Type II traffic warden ATPase</fullName>
    </alternativeName>
</protein>
<evidence type="ECO:0000313" key="15">
    <source>
        <dbReference type="EMBL" id="SFV78054.1"/>
    </source>
</evidence>
<gene>
    <name evidence="15" type="ORF">MNB_SUP05-10-577</name>
</gene>
<evidence type="ECO:0000256" key="3">
    <source>
        <dbReference type="ARBA" id="ARBA00004533"/>
    </source>
</evidence>
<dbReference type="NCBIfam" id="TIGR02533">
    <property type="entry name" value="type_II_gspE"/>
    <property type="match status" value="1"/>
</dbReference>
<sequence length="482" mass="53711">MLPYSFTKKHQLFLETIGDNQVLSYVQMPNISILGEVQRQYGEFSLNKELLIAVKEKIQRNYESSPVTNLDDFHEYAHTEHSLNSIAMDLFEPTELLDSEDEAPIIRLLNAIFAQAVLEEASDIHIESYEGRVRIRYRVNGTLRQVLEPSLSVAPLLVSRVKVMAKLDISEKRLPQDGRIAIQLGGRLVDMRVSTMPSGTGEKVVLRLLDKQTERLMLQQLGMPDQTYQSVLSLIKKPHGIILVTGPTGSGKTTTLYAALAELNNDERNIMTVEDPVEYFIDGINQTQINTKADMTFAKGLKAILRQDPDVVMVGEIRDSETAKIAVQASLTGHLVFSTLHTNTTVGAITRLRDIGVEPFLLSSSVNGVLAQRLIRTLCPHCKQLHAVTTKEQVFLATHKPESIYQSHGCKHCNNTGFIGRKGLYELLVIDDQIKSLIHSEASELEIKGKVKQSESSLKQQAMQLVADGQTSLDEAVRITSL</sequence>
<dbReference type="AlphaFoldDB" id="A0A1W1DBU8"/>
<dbReference type="EC" id="7.4.2.8" evidence="11"/>
<keyword evidence="4" id="KW-1003">Cell membrane</keyword>
<evidence type="ECO:0000256" key="7">
    <source>
        <dbReference type="ARBA" id="ARBA00022741"/>
    </source>
</evidence>
<name>A0A1W1DBU8_9ZZZZ</name>
<keyword evidence="7" id="KW-0547">Nucleotide-binding</keyword>
<evidence type="ECO:0000256" key="12">
    <source>
        <dbReference type="ARBA" id="ARBA00031283"/>
    </source>
</evidence>
<evidence type="ECO:0000256" key="5">
    <source>
        <dbReference type="ARBA" id="ARBA00022519"/>
    </source>
</evidence>
<evidence type="ECO:0000256" key="2">
    <source>
        <dbReference type="ARBA" id="ARBA00003288"/>
    </source>
</evidence>
<keyword evidence="8" id="KW-0862">Zinc</keyword>
<feature type="domain" description="Bacterial type II secretion system protein E" evidence="14">
    <location>
        <begin position="305"/>
        <end position="319"/>
    </location>
</feature>
<dbReference type="GO" id="GO:0015627">
    <property type="term" value="C:type II protein secretion system complex"/>
    <property type="evidence" value="ECO:0007669"/>
    <property type="project" value="InterPro"/>
</dbReference>
<dbReference type="GO" id="GO:0005524">
    <property type="term" value="F:ATP binding"/>
    <property type="evidence" value="ECO:0007669"/>
    <property type="project" value="UniProtKB-KW"/>
</dbReference>
<dbReference type="GO" id="GO:0015628">
    <property type="term" value="P:protein secretion by the type II secretion system"/>
    <property type="evidence" value="ECO:0007669"/>
    <property type="project" value="InterPro"/>
</dbReference>
<evidence type="ECO:0000256" key="10">
    <source>
        <dbReference type="ARBA" id="ARBA00023136"/>
    </source>
</evidence>
<dbReference type="CDD" id="cd01129">
    <property type="entry name" value="PulE-GspE-like"/>
    <property type="match status" value="1"/>
</dbReference>
<dbReference type="Gene3D" id="3.40.50.300">
    <property type="entry name" value="P-loop containing nucleotide triphosphate hydrolases"/>
    <property type="match status" value="1"/>
</dbReference>
<accession>A0A1W1DBU8</accession>
<dbReference type="GO" id="GO:0005886">
    <property type="term" value="C:plasma membrane"/>
    <property type="evidence" value="ECO:0007669"/>
    <property type="project" value="UniProtKB-SubCell"/>
</dbReference>
<dbReference type="Pfam" id="PF22341">
    <property type="entry name" value="GSPE_N1E"/>
    <property type="match status" value="1"/>
</dbReference>
<evidence type="ECO:0000256" key="1">
    <source>
        <dbReference type="ARBA" id="ARBA00001947"/>
    </source>
</evidence>
<evidence type="ECO:0000256" key="13">
    <source>
        <dbReference type="ARBA" id="ARBA00047206"/>
    </source>
</evidence>
<dbReference type="PANTHER" id="PTHR30258">
    <property type="entry name" value="TYPE II SECRETION SYSTEM PROTEIN GSPE-RELATED"/>
    <property type="match status" value="1"/>
</dbReference>
<evidence type="ECO:0000259" key="14">
    <source>
        <dbReference type="PROSITE" id="PS00662"/>
    </source>
</evidence>
<reference evidence="15" key="1">
    <citation type="submission" date="2016-10" db="EMBL/GenBank/DDBJ databases">
        <authorList>
            <person name="de Groot N.N."/>
        </authorList>
    </citation>
    <scope>NUCLEOTIDE SEQUENCE</scope>
</reference>
<dbReference type="GO" id="GO:0008564">
    <property type="term" value="F:protein-exporting ATPase activity"/>
    <property type="evidence" value="ECO:0007669"/>
    <property type="project" value="UniProtKB-EC"/>
</dbReference>
<dbReference type="InterPro" id="IPR003593">
    <property type="entry name" value="AAA+_ATPase"/>
</dbReference>
<keyword evidence="6" id="KW-0479">Metal-binding</keyword>
<dbReference type="SMART" id="SM00382">
    <property type="entry name" value="AAA"/>
    <property type="match status" value="1"/>
</dbReference>
<dbReference type="InterPro" id="IPR054757">
    <property type="entry name" value="GSPE_N1E"/>
</dbReference>
<keyword evidence="5" id="KW-0997">Cell inner membrane</keyword>
<evidence type="ECO:0000256" key="9">
    <source>
        <dbReference type="ARBA" id="ARBA00022840"/>
    </source>
</evidence>
<comment type="function">
    <text evidence="2">ATPase component of the type II secretion system required for the energy-dependent secretion of extracellular factors such as proteases and toxins from the periplasm. Acts as a molecular motor to provide the energy that is required for assembly of the pseudopilus and the extrusion of substrates generated in the cytoplasm.</text>
</comment>
<keyword evidence="9" id="KW-0067">ATP-binding</keyword>
<dbReference type="InterPro" id="IPR001482">
    <property type="entry name" value="T2SS/T4SS_dom"/>
</dbReference>
<dbReference type="EMBL" id="FPHQ01000282">
    <property type="protein sequence ID" value="SFV78054.1"/>
    <property type="molecule type" value="Genomic_DNA"/>
</dbReference>
<dbReference type="GO" id="GO:0046872">
    <property type="term" value="F:metal ion binding"/>
    <property type="evidence" value="ECO:0007669"/>
    <property type="project" value="UniProtKB-KW"/>
</dbReference>
<evidence type="ECO:0000256" key="4">
    <source>
        <dbReference type="ARBA" id="ARBA00022475"/>
    </source>
</evidence>
<evidence type="ECO:0000256" key="11">
    <source>
        <dbReference type="ARBA" id="ARBA00024382"/>
    </source>
</evidence>
<dbReference type="Gene3D" id="3.30.450.90">
    <property type="match status" value="1"/>
</dbReference>
<keyword evidence="10" id="KW-0472">Membrane</keyword>
<evidence type="ECO:0000256" key="8">
    <source>
        <dbReference type="ARBA" id="ARBA00022833"/>
    </source>
</evidence>
<dbReference type="InterPro" id="IPR013369">
    <property type="entry name" value="T2SS_GspE"/>
</dbReference>
<comment type="subcellular location">
    <subcellularLocation>
        <location evidence="3">Cell inner membrane</location>
    </subcellularLocation>
</comment>
<dbReference type="PROSITE" id="PS00662">
    <property type="entry name" value="T2SP_E"/>
    <property type="match status" value="1"/>
</dbReference>
<organism evidence="15">
    <name type="scientific">hydrothermal vent metagenome</name>
    <dbReference type="NCBI Taxonomy" id="652676"/>
    <lineage>
        <taxon>unclassified sequences</taxon>
        <taxon>metagenomes</taxon>
        <taxon>ecological metagenomes</taxon>
    </lineage>
</organism>
<dbReference type="PANTHER" id="PTHR30258:SF27">
    <property type="entry name" value="BACTERIOPHAGE ADSORPTION PROTEIN B-RELATED"/>
    <property type="match status" value="1"/>
</dbReference>
<dbReference type="FunFam" id="3.30.450.90:FF:000001">
    <property type="entry name" value="Type II secretion system ATPase GspE"/>
    <property type="match status" value="1"/>
</dbReference>
<proteinExistence type="predicted"/>
<dbReference type="GO" id="GO:0016887">
    <property type="term" value="F:ATP hydrolysis activity"/>
    <property type="evidence" value="ECO:0007669"/>
    <property type="project" value="TreeGrafter"/>
</dbReference>
<dbReference type="FunFam" id="3.40.50.300:FF:000398">
    <property type="entry name" value="Type IV pilus assembly ATPase PilB"/>
    <property type="match status" value="1"/>
</dbReference>